<reference evidence="2 3" key="1">
    <citation type="submission" date="2015-01" db="EMBL/GenBank/DDBJ databases">
        <title>The Genome Sequence of Fonsecaea multimorphosa CBS 102226.</title>
        <authorList>
            <consortium name="The Broad Institute Genomics Platform"/>
            <person name="Cuomo C."/>
            <person name="de Hoog S."/>
            <person name="Gorbushina A."/>
            <person name="Stielow B."/>
            <person name="Teixiera M."/>
            <person name="Abouelleil A."/>
            <person name="Chapman S.B."/>
            <person name="Priest M."/>
            <person name="Young S.K."/>
            <person name="Wortman J."/>
            <person name="Nusbaum C."/>
            <person name="Birren B."/>
        </authorList>
    </citation>
    <scope>NUCLEOTIDE SEQUENCE [LARGE SCALE GENOMIC DNA]</scope>
    <source>
        <strain evidence="2 3">CBS 102226</strain>
    </source>
</reference>
<dbReference type="AlphaFoldDB" id="A0A0D2HQL5"/>
<accession>A0A0D2HQL5</accession>
<dbReference type="VEuPathDB" id="FungiDB:Z520_00848"/>
<feature type="compositionally biased region" description="Low complexity" evidence="1">
    <location>
        <begin position="113"/>
        <end position="125"/>
    </location>
</feature>
<name>A0A0D2HQL5_9EURO</name>
<feature type="region of interest" description="Disordered" evidence="1">
    <location>
        <begin position="1"/>
        <end position="171"/>
    </location>
</feature>
<evidence type="ECO:0000256" key="1">
    <source>
        <dbReference type="SAM" id="MobiDB-lite"/>
    </source>
</evidence>
<feature type="compositionally biased region" description="Low complexity" evidence="1">
    <location>
        <begin position="31"/>
        <end position="61"/>
    </location>
</feature>
<proteinExistence type="predicted"/>
<dbReference type="PANTHER" id="PTHR37014:SF10">
    <property type="entry name" value="RICH PROTEIN MS8, PUTATIVE (AFU_ORTHOLOGUE AFUA_7G05650)-RELATED"/>
    <property type="match status" value="1"/>
</dbReference>
<dbReference type="OrthoDB" id="4160698at2759"/>
<dbReference type="RefSeq" id="XP_016638278.1">
    <property type="nucleotide sequence ID" value="XM_016771368.1"/>
</dbReference>
<feature type="region of interest" description="Disordered" evidence="1">
    <location>
        <begin position="213"/>
        <end position="232"/>
    </location>
</feature>
<evidence type="ECO:0000313" key="3">
    <source>
        <dbReference type="Proteomes" id="UP000053411"/>
    </source>
</evidence>
<evidence type="ECO:0008006" key="4">
    <source>
        <dbReference type="Google" id="ProtNLM"/>
    </source>
</evidence>
<dbReference type="PANTHER" id="PTHR37014">
    <property type="entry name" value="EXPRESSION LETHALITY PROTEIN HEL10, PUTATIVE (AFU_ORTHOLOGUE AFUA_1G06580)-RELATED"/>
    <property type="match status" value="1"/>
</dbReference>
<keyword evidence="3" id="KW-1185">Reference proteome</keyword>
<sequence>MSGPYDSYGGGGGQGYGSQYPQQGYGGGQQGYPPQQGYGQQYPPQQGYQQYPPQDQGFGPPRRQDSFGPPQAGGFQHGQAGYQYGSYDASNPQGHSGYYGGNNAPQQYGSNDAYAQNQAYQQQMAQGGGQQQGQGTQLPPEVANHQFSPQSTDPNAPNYDPNAPPMTESDRGLLGAIGGGFGGHFLGKQAGHGFLGTIGGALLGSVAEDFLKDKKKQHHSSGNSSWGGGSRY</sequence>
<dbReference type="Proteomes" id="UP000053411">
    <property type="component" value="Unassembled WGS sequence"/>
</dbReference>
<organism evidence="2 3">
    <name type="scientific">Fonsecaea multimorphosa CBS 102226</name>
    <dbReference type="NCBI Taxonomy" id="1442371"/>
    <lineage>
        <taxon>Eukaryota</taxon>
        <taxon>Fungi</taxon>
        <taxon>Dikarya</taxon>
        <taxon>Ascomycota</taxon>
        <taxon>Pezizomycotina</taxon>
        <taxon>Eurotiomycetes</taxon>
        <taxon>Chaetothyriomycetidae</taxon>
        <taxon>Chaetothyriales</taxon>
        <taxon>Herpotrichiellaceae</taxon>
        <taxon>Fonsecaea</taxon>
    </lineage>
</organism>
<dbReference type="GeneID" id="27706594"/>
<protein>
    <recommendedName>
        <fullName evidence="4">Glycine zipper 2TM domain-containing protein</fullName>
    </recommendedName>
</protein>
<gene>
    <name evidence="2" type="ORF">Z520_00848</name>
</gene>
<dbReference type="STRING" id="1442371.A0A0D2HQL5"/>
<dbReference type="EMBL" id="KN848062">
    <property type="protein sequence ID" value="KIY04156.1"/>
    <property type="molecule type" value="Genomic_DNA"/>
</dbReference>
<evidence type="ECO:0000313" key="2">
    <source>
        <dbReference type="EMBL" id="KIY04156.1"/>
    </source>
</evidence>